<dbReference type="KEGG" id="pbs:Plabr_2785"/>
<dbReference type="InterPro" id="IPR003675">
    <property type="entry name" value="Rce1/LyrA-like_dom"/>
</dbReference>
<keyword evidence="1" id="KW-0472">Membrane</keyword>
<feature type="transmembrane region" description="Helical" evidence="1">
    <location>
        <begin position="197"/>
        <end position="217"/>
    </location>
</feature>
<dbReference type="GO" id="GO:0004175">
    <property type="term" value="F:endopeptidase activity"/>
    <property type="evidence" value="ECO:0007669"/>
    <property type="project" value="UniProtKB-ARBA"/>
</dbReference>
<keyword evidence="1" id="KW-0812">Transmembrane</keyword>
<dbReference type="RefSeq" id="WP_013629108.1">
    <property type="nucleotide sequence ID" value="NC_015174.1"/>
</dbReference>
<feature type="transmembrane region" description="Helical" evidence="1">
    <location>
        <begin position="24"/>
        <end position="42"/>
    </location>
</feature>
<dbReference type="STRING" id="756272.Plabr_2785"/>
<dbReference type="OrthoDB" id="258511at2"/>
<dbReference type="Pfam" id="PF02517">
    <property type="entry name" value="Rce1-like"/>
    <property type="match status" value="1"/>
</dbReference>
<organism evidence="3 4">
    <name type="scientific">Rubinisphaera brasiliensis (strain ATCC 49424 / DSM 5305 / JCM 21570 / IAM 15109 / NBRC 103401 / IFAM 1448)</name>
    <name type="common">Planctomyces brasiliensis</name>
    <dbReference type="NCBI Taxonomy" id="756272"/>
    <lineage>
        <taxon>Bacteria</taxon>
        <taxon>Pseudomonadati</taxon>
        <taxon>Planctomycetota</taxon>
        <taxon>Planctomycetia</taxon>
        <taxon>Planctomycetales</taxon>
        <taxon>Planctomycetaceae</taxon>
        <taxon>Rubinisphaera</taxon>
    </lineage>
</organism>
<feature type="transmembrane region" description="Helical" evidence="1">
    <location>
        <begin position="72"/>
        <end position="91"/>
    </location>
</feature>
<evidence type="ECO:0000259" key="2">
    <source>
        <dbReference type="Pfam" id="PF02517"/>
    </source>
</evidence>
<accession>F0STC2</accession>
<feature type="domain" description="CAAX prenyl protease 2/Lysostaphin resistance protein A-like" evidence="2">
    <location>
        <begin position="200"/>
        <end position="285"/>
    </location>
</feature>
<evidence type="ECO:0000313" key="4">
    <source>
        <dbReference type="Proteomes" id="UP000006860"/>
    </source>
</evidence>
<proteinExistence type="predicted"/>
<evidence type="ECO:0000313" key="3">
    <source>
        <dbReference type="EMBL" id="ADY60384.1"/>
    </source>
</evidence>
<feature type="transmembrane region" description="Helical" evidence="1">
    <location>
        <begin position="152"/>
        <end position="177"/>
    </location>
</feature>
<dbReference type="EMBL" id="CP002546">
    <property type="protein sequence ID" value="ADY60384.1"/>
    <property type="molecule type" value="Genomic_DNA"/>
</dbReference>
<name>F0STC2_RUBBR</name>
<dbReference type="AlphaFoldDB" id="F0STC2"/>
<feature type="transmembrane region" description="Helical" evidence="1">
    <location>
        <begin position="273"/>
        <end position="295"/>
    </location>
</feature>
<keyword evidence="1" id="KW-1133">Transmembrane helix</keyword>
<keyword evidence="4" id="KW-1185">Reference proteome</keyword>
<feature type="transmembrane region" description="Helical" evidence="1">
    <location>
        <begin position="229"/>
        <end position="250"/>
    </location>
</feature>
<protein>
    <submittedName>
        <fullName evidence="3">Abortive infection protein</fullName>
    </submittedName>
</protein>
<dbReference type="GO" id="GO:0080120">
    <property type="term" value="P:CAAX-box protein maturation"/>
    <property type="evidence" value="ECO:0007669"/>
    <property type="project" value="UniProtKB-ARBA"/>
</dbReference>
<evidence type="ECO:0000256" key="1">
    <source>
        <dbReference type="SAM" id="Phobius"/>
    </source>
</evidence>
<dbReference type="HOGENOM" id="CLU_933462_0_0_0"/>
<dbReference type="eggNOG" id="COG1266">
    <property type="taxonomic scope" value="Bacteria"/>
</dbReference>
<gene>
    <name evidence="3" type="ordered locus">Plabr_2785</name>
</gene>
<feature type="transmembrane region" description="Helical" evidence="1">
    <location>
        <begin position="111"/>
        <end position="132"/>
    </location>
</feature>
<sequence length="298" mass="32044">MQWNLLLAVQNAPEEAAEVSTSQGLAGLLLLLVAGYGAYLWLSWIQGILKGNAESTPACFEKSSPPGMRRPVPMIAAAVGSIWVATNLFLLVSKLSGEGMQPENLPDFPSLALQVVGLPLGVAGFLLLVWGLSGPSYALGSYFKFDRWKDDLLAGAELWLLAMPPTLILGMLASLWKTPDDLHILLQILRSGTEPEVVGLIFVAAAVVAPLVEELLFRVLLLNGLIQHVRLTVSLSVVLTAATFSIAHGVSDALQLFPLALCLSWSSARRESYITVVIAHVLFNSFMLMLTLLMLNGG</sequence>
<dbReference type="Proteomes" id="UP000006860">
    <property type="component" value="Chromosome"/>
</dbReference>
<reference evidence="4" key="1">
    <citation type="submission" date="2011-02" db="EMBL/GenBank/DDBJ databases">
        <title>The complete genome of Planctomyces brasiliensis DSM 5305.</title>
        <authorList>
            <person name="Lucas S."/>
            <person name="Copeland A."/>
            <person name="Lapidus A."/>
            <person name="Bruce D."/>
            <person name="Goodwin L."/>
            <person name="Pitluck S."/>
            <person name="Kyrpides N."/>
            <person name="Mavromatis K."/>
            <person name="Pagani I."/>
            <person name="Ivanova N."/>
            <person name="Ovchinnikova G."/>
            <person name="Lu M."/>
            <person name="Detter J.C."/>
            <person name="Han C."/>
            <person name="Land M."/>
            <person name="Hauser L."/>
            <person name="Markowitz V."/>
            <person name="Cheng J.-F."/>
            <person name="Hugenholtz P."/>
            <person name="Woyke T."/>
            <person name="Wu D."/>
            <person name="Tindall B."/>
            <person name="Pomrenke H.G."/>
            <person name="Brambilla E."/>
            <person name="Klenk H.-P."/>
            <person name="Eisen J.A."/>
        </authorList>
    </citation>
    <scope>NUCLEOTIDE SEQUENCE [LARGE SCALE GENOMIC DNA]</scope>
    <source>
        <strain evidence="4">ATCC 49424 / DSM 5305 / JCM 21570 / NBRC 103401 / IFAM 1448</strain>
    </source>
</reference>